<feature type="transmembrane region" description="Helical" evidence="1">
    <location>
        <begin position="90"/>
        <end position="112"/>
    </location>
</feature>
<keyword evidence="1" id="KW-1133">Transmembrane helix</keyword>
<evidence type="ECO:0000313" key="3">
    <source>
        <dbReference type="Proteomes" id="UP000178323"/>
    </source>
</evidence>
<name>A0A1F5S3G2_9BACT</name>
<dbReference type="EMBL" id="MFFS01000066">
    <property type="protein sequence ID" value="OGF21238.1"/>
    <property type="molecule type" value="Genomic_DNA"/>
</dbReference>
<accession>A0A1F5S3G2</accession>
<evidence type="ECO:0000256" key="1">
    <source>
        <dbReference type="SAM" id="Phobius"/>
    </source>
</evidence>
<feature type="transmembrane region" description="Helical" evidence="1">
    <location>
        <begin position="34"/>
        <end position="54"/>
    </location>
</feature>
<sequence length="115" mass="12942">MILGTILCWAMFVLVIFNINPANGAIALLLFYSSLFLSLIGTLAILGSVIRIFLFKKEIIFREVKSSLRQALLFSFLFVVILMLQSKRILAWWNVLFLVVALAAFEGLMVSLGKK</sequence>
<dbReference type="Proteomes" id="UP000178323">
    <property type="component" value="Unassembled WGS sequence"/>
</dbReference>
<proteinExistence type="predicted"/>
<feature type="transmembrane region" description="Helical" evidence="1">
    <location>
        <begin position="66"/>
        <end position="84"/>
    </location>
</feature>
<keyword evidence="1" id="KW-0812">Transmembrane</keyword>
<organism evidence="2 3">
    <name type="scientific">Candidatus Falkowbacteria bacterium RBG_13_39_14</name>
    <dbReference type="NCBI Taxonomy" id="1797985"/>
    <lineage>
        <taxon>Bacteria</taxon>
        <taxon>Candidatus Falkowiibacteriota</taxon>
    </lineage>
</organism>
<keyword evidence="1" id="KW-0472">Membrane</keyword>
<comment type="caution">
    <text evidence="2">The sequence shown here is derived from an EMBL/GenBank/DDBJ whole genome shotgun (WGS) entry which is preliminary data.</text>
</comment>
<protein>
    <submittedName>
        <fullName evidence="2">Uncharacterized protein</fullName>
    </submittedName>
</protein>
<gene>
    <name evidence="2" type="ORF">A2Y83_04305</name>
</gene>
<evidence type="ECO:0000313" key="2">
    <source>
        <dbReference type="EMBL" id="OGF21238.1"/>
    </source>
</evidence>
<dbReference type="AlphaFoldDB" id="A0A1F5S3G2"/>
<reference evidence="2 3" key="1">
    <citation type="journal article" date="2016" name="Nat. Commun.">
        <title>Thousands of microbial genomes shed light on interconnected biogeochemical processes in an aquifer system.</title>
        <authorList>
            <person name="Anantharaman K."/>
            <person name="Brown C.T."/>
            <person name="Hug L.A."/>
            <person name="Sharon I."/>
            <person name="Castelle C.J."/>
            <person name="Probst A.J."/>
            <person name="Thomas B.C."/>
            <person name="Singh A."/>
            <person name="Wilkins M.J."/>
            <person name="Karaoz U."/>
            <person name="Brodie E.L."/>
            <person name="Williams K.H."/>
            <person name="Hubbard S.S."/>
            <person name="Banfield J.F."/>
        </authorList>
    </citation>
    <scope>NUCLEOTIDE SEQUENCE [LARGE SCALE GENOMIC DNA]</scope>
</reference>